<dbReference type="Proteomes" id="UP000029965">
    <property type="component" value="Chromosome 11"/>
</dbReference>
<evidence type="ECO:0000256" key="3">
    <source>
        <dbReference type="ARBA" id="ARBA00010440"/>
    </source>
</evidence>
<organism evidence="11 12">
    <name type="scientific">Chlorocebus sabaeus</name>
    <name type="common">Green monkey</name>
    <name type="synonym">Simia sabaea</name>
    <dbReference type="NCBI Taxonomy" id="60711"/>
    <lineage>
        <taxon>Eukaryota</taxon>
        <taxon>Metazoa</taxon>
        <taxon>Chordata</taxon>
        <taxon>Craniata</taxon>
        <taxon>Vertebrata</taxon>
        <taxon>Euteleostomi</taxon>
        <taxon>Mammalia</taxon>
        <taxon>Eutheria</taxon>
        <taxon>Euarchontoglires</taxon>
        <taxon>Primates</taxon>
        <taxon>Haplorrhini</taxon>
        <taxon>Catarrhini</taxon>
        <taxon>Cercopithecidae</taxon>
        <taxon>Cercopithecinae</taxon>
        <taxon>Chlorocebus</taxon>
    </lineage>
</organism>
<dbReference type="InterPro" id="IPR025214">
    <property type="entry name" value="CENP-U"/>
</dbReference>
<evidence type="ECO:0000256" key="7">
    <source>
        <dbReference type="ARBA" id="ARBA00023242"/>
    </source>
</evidence>
<dbReference type="AlphaFoldDB" id="A0A0D9R624"/>
<keyword evidence="12" id="KW-1185">Reference proteome</keyword>
<evidence type="ECO:0000256" key="6">
    <source>
        <dbReference type="ARBA" id="ARBA00023054"/>
    </source>
</evidence>
<reference evidence="11" key="3">
    <citation type="submission" date="2025-09" db="UniProtKB">
        <authorList>
            <consortium name="Ensembl"/>
        </authorList>
    </citation>
    <scope>IDENTIFICATION</scope>
</reference>
<dbReference type="Ensembl" id="ENSCSAT00000005848.1">
    <property type="protein sequence ID" value="ENSCSAP00000004063.1"/>
    <property type="gene ID" value="ENSCSAG00000007824.1"/>
</dbReference>
<dbReference type="GO" id="GO:0005634">
    <property type="term" value="C:nucleus"/>
    <property type="evidence" value="ECO:0007669"/>
    <property type="project" value="UniProtKB-SubCell"/>
</dbReference>
<keyword evidence="6" id="KW-0175">Coiled coil</keyword>
<feature type="region of interest" description="Disordered" evidence="10">
    <location>
        <begin position="61"/>
        <end position="186"/>
    </location>
</feature>
<feature type="compositionally biased region" description="Basic and acidic residues" evidence="10">
    <location>
        <begin position="113"/>
        <end position="126"/>
    </location>
</feature>
<dbReference type="GeneTree" id="ENSGT00390000015511"/>
<evidence type="ECO:0000313" key="12">
    <source>
        <dbReference type="Proteomes" id="UP000029965"/>
    </source>
</evidence>
<accession>A0A0D9R624</accession>
<evidence type="ECO:0000256" key="10">
    <source>
        <dbReference type="SAM" id="MobiDB-lite"/>
    </source>
</evidence>
<dbReference type="PANTHER" id="PTHR32222:SF1">
    <property type="entry name" value="CENTROMERE PROTEIN U"/>
    <property type="match status" value="1"/>
</dbReference>
<dbReference type="Pfam" id="PF13097">
    <property type="entry name" value="CENP-U"/>
    <property type="match status" value="1"/>
</dbReference>
<evidence type="ECO:0000256" key="1">
    <source>
        <dbReference type="ARBA" id="ARBA00004123"/>
    </source>
</evidence>
<dbReference type="EMBL" id="AQIB01128399">
    <property type="status" value="NOT_ANNOTATED_CDS"/>
    <property type="molecule type" value="Genomic_DNA"/>
</dbReference>
<dbReference type="Bgee" id="ENSCSAG00000007824">
    <property type="expression patterns" value="Expressed in blood"/>
</dbReference>
<proteinExistence type="inferred from homology"/>
<feature type="compositionally biased region" description="Polar residues" evidence="10">
    <location>
        <begin position="169"/>
        <end position="183"/>
    </location>
</feature>
<dbReference type="GO" id="GO:0000775">
    <property type="term" value="C:chromosome, centromeric region"/>
    <property type="evidence" value="ECO:0007669"/>
    <property type="project" value="UniProtKB-SubCell"/>
</dbReference>
<sequence>RTHSVKDKACQKCKPTNVFAFPIIGRLVENKKDEEPYETFDPPLHSSSMYANEEFSKYCGLSITSTPPGKEAKRSSVTSENEGSENDSAKMSAKKPGRKLKPISNESESTEESEVRRKVKSVEKIRTQQHKAIPTAASSDLSEKPADSVTSKKIGPISAQPSVEKDTLTTESQAKTQKGNTSYGKRKVSRSEAIVSDISNICAYCLEGKTNIMELNNFLPAFEKTLVQYKHRIESKICKKAINKFYFNKKVQILKNLKKKNAKVISDIKKKWQCLTEVQDELLWLEPMKQLQTKYYEHKERSYFLFNSKQLHQKYSDVQETEPNVKETYDSSSLPVLFKAGTLLGAENHL</sequence>
<evidence type="ECO:0000256" key="8">
    <source>
        <dbReference type="ARBA" id="ARBA00023328"/>
    </source>
</evidence>
<dbReference type="STRING" id="60711.ENSCSAP00000004063"/>
<protein>
    <recommendedName>
        <fullName evidence="4">Centromere protein U</fullName>
    </recommendedName>
    <alternativeName>
        <fullName evidence="9">MLF1-interacting protein</fullName>
    </alternativeName>
</protein>
<evidence type="ECO:0000256" key="5">
    <source>
        <dbReference type="ARBA" id="ARBA00022454"/>
    </source>
</evidence>
<keyword evidence="5" id="KW-0158">Chromosome</keyword>
<comment type="subcellular location">
    <subcellularLocation>
        <location evidence="2">Chromosome</location>
        <location evidence="2">Centromere</location>
    </subcellularLocation>
    <subcellularLocation>
        <location evidence="1">Nucleus</location>
    </subcellularLocation>
</comment>
<feature type="compositionally biased region" description="Basic residues" evidence="10">
    <location>
        <begin position="92"/>
        <end position="101"/>
    </location>
</feature>
<evidence type="ECO:0000313" key="11">
    <source>
        <dbReference type="Ensembl" id="ENSCSAP00000004063.1"/>
    </source>
</evidence>
<keyword evidence="7" id="KW-0539">Nucleus</keyword>
<comment type="similarity">
    <text evidence="3">Belongs to the CENP-U/AME1 family.</text>
</comment>
<reference evidence="11" key="2">
    <citation type="submission" date="2025-08" db="UniProtKB">
        <authorList>
            <consortium name="Ensembl"/>
        </authorList>
    </citation>
    <scope>IDENTIFICATION</scope>
</reference>
<evidence type="ECO:0000256" key="4">
    <source>
        <dbReference type="ARBA" id="ARBA00016402"/>
    </source>
</evidence>
<keyword evidence="8" id="KW-0137">Centromere</keyword>
<name>A0A0D9R624_CHLSB</name>
<evidence type="ECO:0000256" key="9">
    <source>
        <dbReference type="ARBA" id="ARBA00031456"/>
    </source>
</evidence>
<dbReference type="eggNOG" id="ENOG502S1IM">
    <property type="taxonomic scope" value="Eukaryota"/>
</dbReference>
<reference evidence="11 12" key="1">
    <citation type="submission" date="2014-03" db="EMBL/GenBank/DDBJ databases">
        <authorList>
            <person name="Warren W."/>
            <person name="Wilson R.K."/>
        </authorList>
    </citation>
    <scope>NUCLEOTIDE SEQUENCE</scope>
</reference>
<evidence type="ECO:0000256" key="2">
    <source>
        <dbReference type="ARBA" id="ARBA00004584"/>
    </source>
</evidence>
<dbReference type="PANTHER" id="PTHR32222">
    <property type="entry name" value="CENTROMERE PROTEIN U"/>
    <property type="match status" value="1"/>
</dbReference>